<organism evidence="2 3">
    <name type="scientific">Tenuifilum thalassicum</name>
    <dbReference type="NCBI Taxonomy" id="2590900"/>
    <lineage>
        <taxon>Bacteria</taxon>
        <taxon>Pseudomonadati</taxon>
        <taxon>Bacteroidota</taxon>
        <taxon>Bacteroidia</taxon>
        <taxon>Bacteroidales</taxon>
        <taxon>Tenuifilaceae</taxon>
        <taxon>Tenuifilum</taxon>
    </lineage>
</organism>
<feature type="chain" id="PRO_5029648336" evidence="1">
    <location>
        <begin position="25"/>
        <end position="136"/>
    </location>
</feature>
<reference evidence="2 3" key="1">
    <citation type="submission" date="2019-07" db="EMBL/GenBank/DDBJ databases">
        <title>Thalassofilum flectens gen. nov., sp. nov., a novel moderate thermophilic anaerobe from a shallow sea hot spring in Kunashir Island (Russia), representing a new family in the order Bacteroidales, and proposal of Thalassofilacea fam. nov.</title>
        <authorList>
            <person name="Kochetkova T.V."/>
            <person name="Podosokorskaya O.A."/>
            <person name="Novikov A."/>
            <person name="Elcheninov A.G."/>
            <person name="Toshchakov S.V."/>
            <person name="Kublanov I.V."/>
        </authorList>
    </citation>
    <scope>NUCLEOTIDE SEQUENCE [LARGE SCALE GENOMIC DNA]</scope>
    <source>
        <strain evidence="2 3">38-H</strain>
    </source>
</reference>
<feature type="signal peptide" evidence="1">
    <location>
        <begin position="1"/>
        <end position="24"/>
    </location>
</feature>
<sequence length="136" mass="16053">MKASVKISFFAMALVAFTAISAHAQSVVKVKPAKKVVVVKKTRPHRVKKVVVYHPRWAHKKVFHHRWVYFPRYNFYWDNVREVYVYKRGTVWVTSVKAPEVIVNADLENEKQVELSEDNDNVDEVYLKNDEHQKLE</sequence>
<keyword evidence="1" id="KW-0732">Signal</keyword>
<dbReference type="AlphaFoldDB" id="A0A7D4BYX5"/>
<dbReference type="EMBL" id="CP041345">
    <property type="protein sequence ID" value="QKG79324.1"/>
    <property type="molecule type" value="Genomic_DNA"/>
</dbReference>
<evidence type="ECO:0000313" key="3">
    <source>
        <dbReference type="Proteomes" id="UP000500961"/>
    </source>
</evidence>
<dbReference type="RefSeq" id="WP_173072959.1">
    <property type="nucleotide sequence ID" value="NZ_CP041345.1"/>
</dbReference>
<evidence type="ECO:0000313" key="2">
    <source>
        <dbReference type="EMBL" id="QKG79324.1"/>
    </source>
</evidence>
<dbReference type="Proteomes" id="UP000500961">
    <property type="component" value="Chromosome"/>
</dbReference>
<name>A0A7D4BYX5_9BACT</name>
<proteinExistence type="predicted"/>
<accession>A0A7D4BYX5</accession>
<protein>
    <submittedName>
        <fullName evidence="2">Uncharacterized protein</fullName>
    </submittedName>
</protein>
<evidence type="ECO:0000256" key="1">
    <source>
        <dbReference type="SAM" id="SignalP"/>
    </source>
</evidence>
<keyword evidence="3" id="KW-1185">Reference proteome</keyword>
<dbReference type="KEGG" id="ttz:FHG85_03275"/>
<gene>
    <name evidence="2" type="ORF">FHG85_03275</name>
</gene>